<name>A0A914Y3S4_9BILA</name>
<dbReference type="WBParaSite" id="PSU_v2.g14847.t1">
    <property type="protein sequence ID" value="PSU_v2.g14847.t1"/>
    <property type="gene ID" value="PSU_v2.g14847"/>
</dbReference>
<proteinExistence type="predicted"/>
<protein>
    <submittedName>
        <fullName evidence="2">Uncharacterized protein</fullName>
    </submittedName>
</protein>
<reference evidence="2" key="1">
    <citation type="submission" date="2022-11" db="UniProtKB">
        <authorList>
            <consortium name="WormBaseParasite"/>
        </authorList>
    </citation>
    <scope>IDENTIFICATION</scope>
</reference>
<evidence type="ECO:0000313" key="1">
    <source>
        <dbReference type="Proteomes" id="UP000887577"/>
    </source>
</evidence>
<dbReference type="Proteomes" id="UP000887577">
    <property type="component" value="Unplaced"/>
</dbReference>
<sequence>MTESSIKKISFKFPFINYMIKNASTNILFKLCKCNKQMKAMIKAAHGLFSDTAYISNDPFYDQTKQIRGYPFSMFYGSLIAKFEFTDANLTQMNPLKVRIKLELYLKKYQKFDVLLPKLNFTELKRILIKQGCMDLAVLKHILNPLISVAGFELTRIEGCNSLEYILLNCPSIESLT</sequence>
<organism evidence="1 2">
    <name type="scientific">Panagrolaimus superbus</name>
    <dbReference type="NCBI Taxonomy" id="310955"/>
    <lineage>
        <taxon>Eukaryota</taxon>
        <taxon>Metazoa</taxon>
        <taxon>Ecdysozoa</taxon>
        <taxon>Nematoda</taxon>
        <taxon>Chromadorea</taxon>
        <taxon>Rhabditida</taxon>
        <taxon>Tylenchina</taxon>
        <taxon>Panagrolaimomorpha</taxon>
        <taxon>Panagrolaimoidea</taxon>
        <taxon>Panagrolaimidae</taxon>
        <taxon>Panagrolaimus</taxon>
    </lineage>
</organism>
<accession>A0A914Y3S4</accession>
<dbReference type="AlphaFoldDB" id="A0A914Y3S4"/>
<evidence type="ECO:0000313" key="2">
    <source>
        <dbReference type="WBParaSite" id="PSU_v2.g14847.t1"/>
    </source>
</evidence>
<keyword evidence="1" id="KW-1185">Reference proteome</keyword>